<dbReference type="EMBL" id="BFAD01000010">
    <property type="protein sequence ID" value="GBE86924.1"/>
    <property type="molecule type" value="Genomic_DNA"/>
</dbReference>
<feature type="compositionally biased region" description="Acidic residues" evidence="1">
    <location>
        <begin position="76"/>
        <end position="89"/>
    </location>
</feature>
<dbReference type="OrthoDB" id="3198959at2759"/>
<accession>A0A401GYG9</accession>
<evidence type="ECO:0000313" key="4">
    <source>
        <dbReference type="Proteomes" id="UP000287166"/>
    </source>
</evidence>
<organism evidence="3 4">
    <name type="scientific">Sparassis crispa</name>
    <dbReference type="NCBI Taxonomy" id="139825"/>
    <lineage>
        <taxon>Eukaryota</taxon>
        <taxon>Fungi</taxon>
        <taxon>Dikarya</taxon>
        <taxon>Basidiomycota</taxon>
        <taxon>Agaricomycotina</taxon>
        <taxon>Agaricomycetes</taxon>
        <taxon>Polyporales</taxon>
        <taxon>Sparassidaceae</taxon>
        <taxon>Sparassis</taxon>
    </lineage>
</organism>
<keyword evidence="2" id="KW-0812">Transmembrane</keyword>
<comment type="caution">
    <text evidence="3">The sequence shown here is derived from an EMBL/GenBank/DDBJ whole genome shotgun (WGS) entry which is preliminary data.</text>
</comment>
<keyword evidence="2" id="KW-1133">Transmembrane helix</keyword>
<dbReference type="GeneID" id="38783841"/>
<name>A0A401GYG9_9APHY</name>
<dbReference type="AlphaFoldDB" id="A0A401GYG9"/>
<evidence type="ECO:0000256" key="2">
    <source>
        <dbReference type="SAM" id="Phobius"/>
    </source>
</evidence>
<proteinExistence type="predicted"/>
<feature type="transmembrane region" description="Helical" evidence="2">
    <location>
        <begin position="20"/>
        <end position="38"/>
    </location>
</feature>
<keyword evidence="2" id="KW-0472">Membrane</keyword>
<feature type="region of interest" description="Disordered" evidence="1">
    <location>
        <begin position="67"/>
        <end position="89"/>
    </location>
</feature>
<gene>
    <name evidence="3" type="ORF">SCP_1001680</name>
</gene>
<reference evidence="3 4" key="1">
    <citation type="journal article" date="2018" name="Sci. Rep.">
        <title>Genome sequence of the cauliflower mushroom Sparassis crispa (Hanabiratake) and its association with beneficial usage.</title>
        <authorList>
            <person name="Kiyama R."/>
            <person name="Furutani Y."/>
            <person name="Kawaguchi K."/>
            <person name="Nakanishi T."/>
        </authorList>
    </citation>
    <scope>NUCLEOTIDE SEQUENCE [LARGE SCALE GENOMIC DNA]</scope>
</reference>
<dbReference type="InParanoid" id="A0A401GYG9"/>
<sequence>MAPTLGEPRESPKPQPLGNFPLIFLFTTCTCCVLFLLWRRASSLRTVVAHRLNTWSRREGNIRLSIDDGPSSREFLDDDYDEDRESLNDDEPLAYTAERLEMGHGTSGGVSAAADDVPPPLPPKT</sequence>
<feature type="region of interest" description="Disordered" evidence="1">
    <location>
        <begin position="101"/>
        <end position="125"/>
    </location>
</feature>
<evidence type="ECO:0000313" key="3">
    <source>
        <dbReference type="EMBL" id="GBE86924.1"/>
    </source>
</evidence>
<dbReference type="Proteomes" id="UP000287166">
    <property type="component" value="Unassembled WGS sequence"/>
</dbReference>
<keyword evidence="4" id="KW-1185">Reference proteome</keyword>
<dbReference type="RefSeq" id="XP_027617837.1">
    <property type="nucleotide sequence ID" value="XM_027762036.1"/>
</dbReference>
<evidence type="ECO:0000256" key="1">
    <source>
        <dbReference type="SAM" id="MobiDB-lite"/>
    </source>
</evidence>
<protein>
    <submittedName>
        <fullName evidence="3">Uncharacterized protein</fullName>
    </submittedName>
</protein>